<dbReference type="SUPFAM" id="SSF56112">
    <property type="entry name" value="Protein kinase-like (PK-like)"/>
    <property type="match status" value="1"/>
</dbReference>
<keyword evidence="6 7" id="KW-0067">ATP-binding</keyword>
<dbReference type="AlphaFoldDB" id="D6Y843"/>
<evidence type="ECO:0000256" key="5">
    <source>
        <dbReference type="ARBA" id="ARBA00022777"/>
    </source>
</evidence>
<feature type="region of interest" description="Disordered" evidence="8">
    <location>
        <begin position="279"/>
        <end position="546"/>
    </location>
</feature>
<feature type="compositionally biased region" description="Low complexity" evidence="8">
    <location>
        <begin position="472"/>
        <end position="482"/>
    </location>
</feature>
<keyword evidence="9" id="KW-1133">Transmembrane helix</keyword>
<dbReference type="eggNOG" id="COG0515">
    <property type="taxonomic scope" value="Bacteria"/>
</dbReference>
<accession>D6Y843</accession>
<dbReference type="RefSeq" id="WP_013133312.1">
    <property type="nucleotide sequence ID" value="NC_014165.1"/>
</dbReference>
<dbReference type="GO" id="GO:0005524">
    <property type="term" value="F:ATP binding"/>
    <property type="evidence" value="ECO:0007669"/>
    <property type="project" value="UniProtKB-UniRule"/>
</dbReference>
<feature type="binding site" evidence="7">
    <location>
        <position position="42"/>
    </location>
    <ligand>
        <name>ATP</name>
        <dbReference type="ChEBI" id="CHEBI:30616"/>
    </ligand>
</feature>
<protein>
    <recommendedName>
        <fullName evidence="2">non-specific serine/threonine protein kinase</fullName>
        <ecNumber evidence="2">2.7.11.1</ecNumber>
    </recommendedName>
</protein>
<dbReference type="GO" id="GO:0004674">
    <property type="term" value="F:protein serine/threonine kinase activity"/>
    <property type="evidence" value="ECO:0007669"/>
    <property type="project" value="UniProtKB-KW"/>
</dbReference>
<dbReference type="STRING" id="469371.Tbis_3084"/>
<dbReference type="KEGG" id="tbi:Tbis_3084"/>
<keyword evidence="5 11" id="KW-0418">Kinase</keyword>
<dbReference type="EC" id="2.7.11.1" evidence="2"/>
<evidence type="ECO:0000256" key="6">
    <source>
        <dbReference type="ARBA" id="ARBA00022840"/>
    </source>
</evidence>
<name>D6Y843_THEBD</name>
<dbReference type="OrthoDB" id="3679634at2"/>
<keyword evidence="9" id="KW-0472">Membrane</keyword>
<keyword evidence="3" id="KW-0808">Transferase</keyword>
<evidence type="ECO:0000256" key="7">
    <source>
        <dbReference type="PROSITE-ProRule" id="PRU10141"/>
    </source>
</evidence>
<dbReference type="InterPro" id="IPR011009">
    <property type="entry name" value="Kinase-like_dom_sf"/>
</dbReference>
<dbReference type="PANTHER" id="PTHR43671:SF13">
    <property type="entry name" value="SERINE_THREONINE-PROTEIN KINASE NEK2"/>
    <property type="match status" value="1"/>
</dbReference>
<feature type="domain" description="Protein kinase" evidence="10">
    <location>
        <begin position="13"/>
        <end position="269"/>
    </location>
</feature>
<dbReference type="InterPro" id="IPR050660">
    <property type="entry name" value="NEK_Ser/Thr_kinase"/>
</dbReference>
<evidence type="ECO:0000256" key="8">
    <source>
        <dbReference type="SAM" id="MobiDB-lite"/>
    </source>
</evidence>
<dbReference type="PROSITE" id="PS00107">
    <property type="entry name" value="PROTEIN_KINASE_ATP"/>
    <property type="match status" value="1"/>
</dbReference>
<dbReference type="PROSITE" id="PS00108">
    <property type="entry name" value="PROTEIN_KINASE_ST"/>
    <property type="match status" value="1"/>
</dbReference>
<keyword evidence="12" id="KW-1185">Reference proteome</keyword>
<evidence type="ECO:0000256" key="9">
    <source>
        <dbReference type="SAM" id="Phobius"/>
    </source>
</evidence>
<dbReference type="InterPro" id="IPR000719">
    <property type="entry name" value="Prot_kinase_dom"/>
</dbReference>
<dbReference type="Gene3D" id="3.30.200.20">
    <property type="entry name" value="Phosphorylase Kinase, domain 1"/>
    <property type="match status" value="1"/>
</dbReference>
<gene>
    <name evidence="11" type="ordered locus">Tbis_3084</name>
</gene>
<dbReference type="Gene3D" id="1.10.510.10">
    <property type="entry name" value="Transferase(Phosphotransferase) domain 1"/>
    <property type="match status" value="1"/>
</dbReference>
<feature type="compositionally biased region" description="Low complexity" evidence="8">
    <location>
        <begin position="336"/>
        <end position="381"/>
    </location>
</feature>
<reference evidence="11 12" key="1">
    <citation type="submission" date="2010-01" db="EMBL/GenBank/DDBJ databases">
        <title>The complete genome of Thermobispora bispora DSM 43833.</title>
        <authorList>
            <consortium name="US DOE Joint Genome Institute (JGI-PGF)"/>
            <person name="Lucas S."/>
            <person name="Copeland A."/>
            <person name="Lapidus A."/>
            <person name="Glavina del Rio T."/>
            <person name="Dalin E."/>
            <person name="Tice H."/>
            <person name="Bruce D."/>
            <person name="Goodwin L."/>
            <person name="Pitluck S."/>
            <person name="Kyrpides N."/>
            <person name="Mavromatis K."/>
            <person name="Ivanova N."/>
            <person name="Mikhailova N."/>
            <person name="Chertkov O."/>
            <person name="Brettin T."/>
            <person name="Detter J.C."/>
            <person name="Han C."/>
            <person name="Larimer F."/>
            <person name="Land M."/>
            <person name="Hauser L."/>
            <person name="Markowitz V."/>
            <person name="Cheng J.-F."/>
            <person name="Hugenholtz P."/>
            <person name="Woyke T."/>
            <person name="Wu D."/>
            <person name="Jando M."/>
            <person name="Schneider S."/>
            <person name="Klenk H.-P."/>
            <person name="Eisen J.A."/>
        </authorList>
    </citation>
    <scope>NUCLEOTIDE SEQUENCE [LARGE SCALE GENOMIC DNA]</scope>
    <source>
        <strain evidence="12">ATCC 19993 / DSM 43833 / CBS 139.67 / JCM 10125 / KCTC 9307 / NBRC 14880 / R51</strain>
    </source>
</reference>
<dbReference type="Pfam" id="PF00069">
    <property type="entry name" value="Pkinase"/>
    <property type="match status" value="1"/>
</dbReference>
<keyword evidence="11" id="KW-0723">Serine/threonine-protein kinase</keyword>
<evidence type="ECO:0000313" key="12">
    <source>
        <dbReference type="Proteomes" id="UP000006640"/>
    </source>
</evidence>
<evidence type="ECO:0000313" key="11">
    <source>
        <dbReference type="EMBL" id="ADG89779.1"/>
    </source>
</evidence>
<keyword evidence="9" id="KW-0812">Transmembrane</keyword>
<feature type="compositionally biased region" description="Pro residues" evidence="8">
    <location>
        <begin position="483"/>
        <end position="506"/>
    </location>
</feature>
<feature type="compositionally biased region" description="Low complexity" evidence="8">
    <location>
        <begin position="285"/>
        <end position="296"/>
    </location>
</feature>
<dbReference type="EMBL" id="CP001874">
    <property type="protein sequence ID" value="ADG89779.1"/>
    <property type="molecule type" value="Genomic_DNA"/>
</dbReference>
<feature type="compositionally biased region" description="Low complexity" evidence="8">
    <location>
        <begin position="303"/>
        <end position="318"/>
    </location>
</feature>
<evidence type="ECO:0000256" key="3">
    <source>
        <dbReference type="ARBA" id="ARBA00022679"/>
    </source>
</evidence>
<evidence type="ECO:0000259" key="10">
    <source>
        <dbReference type="PROSITE" id="PS50011"/>
    </source>
</evidence>
<dbReference type="PANTHER" id="PTHR43671">
    <property type="entry name" value="SERINE/THREONINE-PROTEIN KINASE NEK"/>
    <property type="match status" value="1"/>
</dbReference>
<dbReference type="HOGENOM" id="CLU_000288_63_44_11"/>
<feature type="transmembrane region" description="Helical" evidence="9">
    <location>
        <begin position="564"/>
        <end position="586"/>
    </location>
</feature>
<organism evidence="11 12">
    <name type="scientific">Thermobispora bispora (strain ATCC 19993 / DSM 43833 / CBS 139.67 / JCM 10125 / KCTC 9307 / NBRC 14880 / R51)</name>
    <dbReference type="NCBI Taxonomy" id="469371"/>
    <lineage>
        <taxon>Bacteria</taxon>
        <taxon>Bacillati</taxon>
        <taxon>Actinomycetota</taxon>
        <taxon>Actinomycetes</taxon>
        <taxon>Streptosporangiales</taxon>
        <taxon>Streptosporangiaceae</taxon>
        <taxon>Thermobispora</taxon>
    </lineage>
</organism>
<proteinExistence type="inferred from homology"/>
<dbReference type="SMART" id="SM00220">
    <property type="entry name" value="S_TKc"/>
    <property type="match status" value="1"/>
</dbReference>
<feature type="compositionally biased region" description="Pro residues" evidence="8">
    <location>
        <begin position="326"/>
        <end position="335"/>
    </location>
</feature>
<keyword evidence="4 7" id="KW-0547">Nucleotide-binding</keyword>
<dbReference type="Proteomes" id="UP000006640">
    <property type="component" value="Chromosome"/>
</dbReference>
<dbReference type="PROSITE" id="PS50011">
    <property type="entry name" value="PROTEIN_KINASE_DOM"/>
    <property type="match status" value="1"/>
</dbReference>
<evidence type="ECO:0000256" key="4">
    <source>
        <dbReference type="ARBA" id="ARBA00022741"/>
    </source>
</evidence>
<evidence type="ECO:0000256" key="1">
    <source>
        <dbReference type="ARBA" id="ARBA00010886"/>
    </source>
</evidence>
<dbReference type="InterPro" id="IPR017441">
    <property type="entry name" value="Protein_kinase_ATP_BS"/>
</dbReference>
<dbReference type="InterPro" id="IPR008271">
    <property type="entry name" value="Ser/Thr_kinase_AS"/>
</dbReference>
<feature type="compositionally biased region" description="Low complexity" evidence="8">
    <location>
        <begin position="408"/>
        <end position="446"/>
    </location>
</feature>
<comment type="similarity">
    <text evidence="1">Belongs to the protein kinase superfamily. NEK Ser/Thr protein kinase family. NIMA subfamily.</text>
</comment>
<sequence>MPEQQPRLLAGRYELRTVIGRGTMGAVWRAFDRSLGREVAVKEIRQDAALSPEQRRELRERMIREGRIAAKIRHQCVATVHDAIEVDGRPWIIMELIDGRSLEKVIEDEGPLPPRLVAEMGCDLLDALRTAHSLGILHRDVKPANVLITDTGRVVLTDFGIAKADGDSPLTQTGMVIGSPGYTAPERVRGEHTGPESDLWSLGATLYFAVEGRPAFERASVSETLDALLTQDAPPPTQAGPLRPIIEGLLVKDHRKRLTAERAAMMLRLVADTPTGDLAAVRADSGPARRPGSSAAPRPPAQPGRSPAPARPETAAAEDQTIVMPIRPPAAPGSPAPAAGGPAAPGQGAVPGPATTGQAAVPGPATAGRATPASGSATPHGPAAPFPGPAAPGDRAPAPPPGPGTPGGAPAVPAAAAPDGPRPGTATGPGTASRPPAAPGSAWADAAPPPPAGDETGGPIGAHDVTVPRRLPTPGHPGAPAGPERPGPAAPPPAGAPQMPTGPGPAHPDHAGQGAPAPAAGPVPAPAASGPETAPQQGRPRGLGTDLFAMRGPKPPDVGHRVRVLVLMGLSVLAFILLVIVAMAAFGESRRTGTDAQGVRVLVSLPGLPGQVPLTSPSPGMRRHTATGFTIDVPARLRVTPSDRGVLFHENGLRIRVTQAARPAVTALQAAEDAAAKARYPGYTLIRVNPVRPSPYPQAEAADWEYTYRSGGTTVHVLSRWVAAPGGVPYVISWSAPERAWARHATERNIVLESFLPTAGSTPAAT</sequence>
<dbReference type="CDD" id="cd14014">
    <property type="entry name" value="STKc_PknB_like"/>
    <property type="match status" value="1"/>
</dbReference>
<evidence type="ECO:0000256" key="2">
    <source>
        <dbReference type="ARBA" id="ARBA00012513"/>
    </source>
</evidence>